<dbReference type="Pfam" id="PF14109">
    <property type="entry name" value="GldH_lipo"/>
    <property type="match status" value="1"/>
</dbReference>
<evidence type="ECO:0008006" key="3">
    <source>
        <dbReference type="Google" id="ProtNLM"/>
    </source>
</evidence>
<gene>
    <name evidence="1" type="ORF">HMPREF9456_03145</name>
</gene>
<organism evidence="1 2">
    <name type="scientific">Dysgonomonas mossii DSM 22836</name>
    <dbReference type="NCBI Taxonomy" id="742767"/>
    <lineage>
        <taxon>Bacteria</taxon>
        <taxon>Pseudomonadati</taxon>
        <taxon>Bacteroidota</taxon>
        <taxon>Bacteroidia</taxon>
        <taxon>Bacteroidales</taxon>
        <taxon>Dysgonomonadaceae</taxon>
        <taxon>Dysgonomonas</taxon>
    </lineage>
</organism>
<name>F8X4I6_9BACT</name>
<evidence type="ECO:0000313" key="1">
    <source>
        <dbReference type="EMBL" id="EGK04992.1"/>
    </source>
</evidence>
<protein>
    <recommendedName>
        <fullName evidence="3">Gliding motility-associated lipoprotein GldH</fullName>
    </recommendedName>
</protein>
<proteinExistence type="predicted"/>
<dbReference type="Proteomes" id="UP000006420">
    <property type="component" value="Unassembled WGS sequence"/>
</dbReference>
<dbReference type="InterPro" id="IPR020018">
    <property type="entry name" value="Motility-assoc_lipoprot_GldH"/>
</dbReference>
<evidence type="ECO:0000313" key="2">
    <source>
        <dbReference type="Proteomes" id="UP000006420"/>
    </source>
</evidence>
<dbReference type="HOGENOM" id="CLU_109250_1_0_10"/>
<sequence>MEIRNRRSLMHKVFFALCAMLLILINISCDKQEIYYHFHELKDEAWAQNDTLVFDIDSTLFELNRPYNLTIEVTNSVSYPYQNIWFFVQSNIDADSVFVDTSKEFLLADKLGKWQGSGFGTLYQSSLPFGEITFKEKRNYRIKIEHGMRDQTLRGIEKVGIKISKPQ</sequence>
<comment type="caution">
    <text evidence="1">The sequence shown here is derived from an EMBL/GenBank/DDBJ whole genome shotgun (WGS) entry which is preliminary data.</text>
</comment>
<dbReference type="OrthoDB" id="982482at2"/>
<dbReference type="eggNOG" id="ENOG50313I2">
    <property type="taxonomic scope" value="Bacteria"/>
</dbReference>
<dbReference type="STRING" id="742767.HMPREF9456_03145"/>
<dbReference type="AlphaFoldDB" id="F8X4I6"/>
<dbReference type="NCBIfam" id="TIGR03511">
    <property type="entry name" value="GldH_lipo"/>
    <property type="match status" value="1"/>
</dbReference>
<reference evidence="1 2" key="1">
    <citation type="submission" date="2011-04" db="EMBL/GenBank/DDBJ databases">
        <title>The Genome Sequence of Dysgonomonas mossii DSM 22836.</title>
        <authorList>
            <consortium name="The Broad Institute Genome Sequencing Platform"/>
            <person name="Earl A."/>
            <person name="Ward D."/>
            <person name="Feldgarden M."/>
            <person name="Gevers D."/>
            <person name="Pudlo N."/>
            <person name="Martens E."/>
            <person name="Allen-Vercoe E."/>
            <person name="Young S.K."/>
            <person name="Zeng Q."/>
            <person name="Gargeya S."/>
            <person name="Fitzgerald M."/>
            <person name="Haas B."/>
            <person name="Abouelleil A."/>
            <person name="Alvarado L."/>
            <person name="Arachchi H.M."/>
            <person name="Berlin A."/>
            <person name="Brown A."/>
            <person name="Chapman S.B."/>
            <person name="Chen Z."/>
            <person name="Dunbar C."/>
            <person name="Freedman E."/>
            <person name="Gearin G."/>
            <person name="Gellesch M."/>
            <person name="Goldberg J."/>
            <person name="Griggs A."/>
            <person name="Gujja S."/>
            <person name="Heiman D."/>
            <person name="Howarth C."/>
            <person name="Larson L."/>
            <person name="Lui A."/>
            <person name="MacDonald P.J.P."/>
            <person name="Mehta T."/>
            <person name="Montmayeur A."/>
            <person name="Murphy C."/>
            <person name="Neiman D."/>
            <person name="Pearson M."/>
            <person name="Priest M."/>
            <person name="Roberts A."/>
            <person name="Saif S."/>
            <person name="Shea T."/>
            <person name="Shenoy N."/>
            <person name="Sisk P."/>
            <person name="Stolte C."/>
            <person name="Sykes S."/>
            <person name="Yandava C."/>
            <person name="Wortman J."/>
            <person name="Nusbaum C."/>
            <person name="Birren B."/>
        </authorList>
    </citation>
    <scope>NUCLEOTIDE SEQUENCE [LARGE SCALE GENOMIC DNA]</scope>
    <source>
        <strain evidence="1 2">DSM 22836</strain>
    </source>
</reference>
<accession>F8X4I6</accession>
<keyword evidence="2" id="KW-1185">Reference proteome</keyword>
<dbReference type="EMBL" id="ADLW01000019">
    <property type="protein sequence ID" value="EGK04992.1"/>
    <property type="molecule type" value="Genomic_DNA"/>
</dbReference>